<dbReference type="OrthoDB" id="7270686at2"/>
<proteinExistence type="predicted"/>
<dbReference type="InParanoid" id="A0A3A9J8U5"/>
<protein>
    <submittedName>
        <fullName evidence="1">Uncharacterized protein</fullName>
    </submittedName>
</protein>
<reference evidence="1 4" key="1">
    <citation type="submission" date="2018-09" db="EMBL/GenBank/DDBJ databases">
        <title>Roseomonas sp. nov., isolated from feces of Tibetan antelopes in the Qinghai-Tibet plateau, China.</title>
        <authorList>
            <person name="Tian Z."/>
        </authorList>
    </citation>
    <scope>NUCLEOTIDE SEQUENCE [LARGE SCALE GENOMIC DNA]</scope>
    <source>
        <strain evidence="2 3">Z23</strain>
        <strain evidence="1 4">Z24</strain>
    </source>
</reference>
<evidence type="ECO:0000313" key="3">
    <source>
        <dbReference type="Proteomes" id="UP000274097"/>
    </source>
</evidence>
<evidence type="ECO:0000313" key="4">
    <source>
        <dbReference type="Proteomes" id="UP000278036"/>
    </source>
</evidence>
<dbReference type="RefSeq" id="WP_120638773.1">
    <property type="nucleotide sequence ID" value="NZ_RAQU01000073.1"/>
</dbReference>
<keyword evidence="3" id="KW-1185">Reference proteome</keyword>
<evidence type="ECO:0000313" key="2">
    <source>
        <dbReference type="EMBL" id="RMI19441.1"/>
    </source>
</evidence>
<comment type="caution">
    <text evidence="1">The sequence shown here is derived from an EMBL/GenBank/DDBJ whole genome shotgun (WGS) entry which is preliminary data.</text>
</comment>
<dbReference type="AlphaFoldDB" id="A0A3A9J8U5"/>
<accession>A0A3A9J8U5</accession>
<dbReference type="Proteomes" id="UP000278036">
    <property type="component" value="Unassembled WGS sequence"/>
</dbReference>
<dbReference type="EMBL" id="RFLX01000019">
    <property type="protein sequence ID" value="RMI19441.1"/>
    <property type="molecule type" value="Genomic_DNA"/>
</dbReference>
<dbReference type="EMBL" id="RAQU01000073">
    <property type="protein sequence ID" value="RKK03707.1"/>
    <property type="molecule type" value="Genomic_DNA"/>
</dbReference>
<sequence length="119" mass="12710">MNESMTLRPVLGRPIMVDASQAALARIAELIGGGGSPERVAREVETIITAWRMEAIRAPEEVRERLAACCDHLGAGVASARRQVESSDAHDGAALRHQARSLAAMIAARDTMSSAYDVI</sequence>
<gene>
    <name evidence="1" type="ORF">D6Z83_13235</name>
    <name evidence="2" type="ORF">EBE87_20015</name>
</gene>
<dbReference type="Proteomes" id="UP000274097">
    <property type="component" value="Unassembled WGS sequence"/>
</dbReference>
<name>A0A3A9J8U5_9PROT</name>
<evidence type="ECO:0000313" key="1">
    <source>
        <dbReference type="EMBL" id="RKK03707.1"/>
    </source>
</evidence>
<organism evidence="1 4">
    <name type="scientific">Teichococcus wenyumeiae</name>
    <dbReference type="NCBI Taxonomy" id="2478470"/>
    <lineage>
        <taxon>Bacteria</taxon>
        <taxon>Pseudomonadati</taxon>
        <taxon>Pseudomonadota</taxon>
        <taxon>Alphaproteobacteria</taxon>
        <taxon>Acetobacterales</taxon>
        <taxon>Roseomonadaceae</taxon>
        <taxon>Roseomonas</taxon>
    </lineage>
</organism>